<dbReference type="EMBL" id="CM037619">
    <property type="protein sequence ID" value="KAH8006999.1"/>
    <property type="molecule type" value="Genomic_DNA"/>
</dbReference>
<proteinExistence type="predicted"/>
<gene>
    <name evidence="1" type="ORF">K3G42_015909</name>
</gene>
<evidence type="ECO:0000313" key="1">
    <source>
        <dbReference type="EMBL" id="KAH8006999.1"/>
    </source>
</evidence>
<evidence type="ECO:0000313" key="2">
    <source>
        <dbReference type="Proteomes" id="UP000827872"/>
    </source>
</evidence>
<keyword evidence="2" id="KW-1185">Reference proteome</keyword>
<organism evidence="1 2">
    <name type="scientific">Sphaerodactylus townsendi</name>
    <dbReference type="NCBI Taxonomy" id="933632"/>
    <lineage>
        <taxon>Eukaryota</taxon>
        <taxon>Metazoa</taxon>
        <taxon>Chordata</taxon>
        <taxon>Craniata</taxon>
        <taxon>Vertebrata</taxon>
        <taxon>Euteleostomi</taxon>
        <taxon>Lepidosauria</taxon>
        <taxon>Squamata</taxon>
        <taxon>Bifurcata</taxon>
        <taxon>Gekkota</taxon>
        <taxon>Sphaerodactylidae</taxon>
        <taxon>Sphaerodactylus</taxon>
    </lineage>
</organism>
<dbReference type="Proteomes" id="UP000827872">
    <property type="component" value="Linkage Group LG06"/>
</dbReference>
<name>A0ACB8FNQ6_9SAUR</name>
<reference evidence="1" key="1">
    <citation type="submission" date="2021-08" db="EMBL/GenBank/DDBJ databases">
        <title>The first chromosome-level gecko genome reveals the dynamic sex chromosomes of Neotropical dwarf geckos (Sphaerodactylidae: Sphaerodactylus).</title>
        <authorList>
            <person name="Pinto B.J."/>
            <person name="Keating S.E."/>
            <person name="Gamble T."/>
        </authorList>
    </citation>
    <scope>NUCLEOTIDE SEQUENCE</scope>
    <source>
        <strain evidence="1">TG3544</strain>
    </source>
</reference>
<comment type="caution">
    <text evidence="1">The sequence shown here is derived from an EMBL/GenBank/DDBJ whole genome shotgun (WGS) entry which is preliminary data.</text>
</comment>
<accession>A0ACB8FNQ6</accession>
<sequence>MDLGECLKVHDLALRADYEIASKGQDFFFELDAMDHLQSFIADCDRRTEVAKKRLAETQEEISAEVAAKAERVHELNEEIGKLLAKVEQLGADGNVEESQKVMDEVEKARAKKREAEEVYRNSMPASSFQQQKLRVCEVCSAYLGLHDNDRRLADHFGGKLHLGFIEIREKLEELRVPIPQQEPQEVGYQLYFSYLDPEIAANIDLGPPHVTEREELDQDPVRNVIVTDLVLLVAAEAAATREAGIAPGTGARNAVLKKDPQKKDHPEIKNGQETITEHHVTRTGALERNRLETEIAKTGSVPMKVQMADQKTEGAQRSVKQGKYNWLYIHLIL</sequence>
<protein>
    <submittedName>
        <fullName evidence="1">Uncharacterized protein</fullName>
    </submittedName>
</protein>